<dbReference type="Pfam" id="PF11655">
    <property type="entry name" value="DUF2589"/>
    <property type="match status" value="1"/>
</dbReference>
<dbReference type="AlphaFoldDB" id="A0A9E2NS15"/>
<dbReference type="Proteomes" id="UP000824178">
    <property type="component" value="Unassembled WGS sequence"/>
</dbReference>
<proteinExistence type="predicted"/>
<evidence type="ECO:0000313" key="1">
    <source>
        <dbReference type="EMBL" id="MBU3819519.1"/>
    </source>
</evidence>
<protein>
    <submittedName>
        <fullName evidence="1">DUF2589 domain-containing protein</fullName>
    </submittedName>
</protein>
<gene>
    <name evidence="1" type="ORF">H9864_03990</name>
</gene>
<reference evidence="1" key="2">
    <citation type="submission" date="2021-04" db="EMBL/GenBank/DDBJ databases">
        <authorList>
            <person name="Gilroy R."/>
        </authorList>
    </citation>
    <scope>NUCLEOTIDE SEQUENCE</scope>
    <source>
        <strain evidence="1">742</strain>
    </source>
</reference>
<organism evidence="1 2">
    <name type="scientific">Candidatus Faecalibacterium intestinavium</name>
    <dbReference type="NCBI Taxonomy" id="2838580"/>
    <lineage>
        <taxon>Bacteria</taxon>
        <taxon>Bacillati</taxon>
        <taxon>Bacillota</taxon>
        <taxon>Clostridia</taxon>
        <taxon>Eubacteriales</taxon>
        <taxon>Oscillospiraceae</taxon>
        <taxon>Faecalibacterium</taxon>
    </lineage>
</organism>
<reference evidence="1" key="1">
    <citation type="journal article" date="2021" name="PeerJ">
        <title>Extensive microbial diversity within the chicken gut microbiome revealed by metagenomics and culture.</title>
        <authorList>
            <person name="Gilroy R."/>
            <person name="Ravi A."/>
            <person name="Getino M."/>
            <person name="Pursley I."/>
            <person name="Horton D.L."/>
            <person name="Alikhan N.F."/>
            <person name="Baker D."/>
            <person name="Gharbi K."/>
            <person name="Hall N."/>
            <person name="Watson M."/>
            <person name="Adriaenssens E.M."/>
            <person name="Foster-Nyarko E."/>
            <person name="Jarju S."/>
            <person name="Secka A."/>
            <person name="Antonio M."/>
            <person name="Oren A."/>
            <person name="Chaudhuri R.R."/>
            <person name="La Ragione R."/>
            <person name="Hildebrand F."/>
            <person name="Pallen M.J."/>
        </authorList>
    </citation>
    <scope>NUCLEOTIDE SEQUENCE</scope>
    <source>
        <strain evidence="1">742</strain>
    </source>
</reference>
<accession>A0A9E2NS15</accession>
<comment type="caution">
    <text evidence="1">The sequence shown here is derived from an EMBL/GenBank/DDBJ whole genome shotgun (WGS) entry which is preliminary data.</text>
</comment>
<evidence type="ECO:0000313" key="2">
    <source>
        <dbReference type="Proteomes" id="UP000824178"/>
    </source>
</evidence>
<name>A0A9E2NS15_9FIRM</name>
<sequence length="247" mass="26648">MSMDRNPNENEKLIDAGQMNYAAAQENAMQVVNTAEKLIRTAEENNLQAGDKSDGDSPQGGANAFSGLPIESLICGPIIAAAKGQQELTAVYIDTVRKLAYGGDGSGKDNKAQTLDFTLQRPVIQKSGAMTTQDVKISAPLISLVPVPAFTMDELTVDFNMEVKTMDMTDDKTHSDVNSTVSFNSWFGLNSSITGNVSSDTEHKRQTDSTSTYTIHARAVQQGPTEGMQKLTSLFTSLMEPIDLDKS</sequence>
<dbReference type="InterPro" id="IPR024510">
    <property type="entry name" value="DUF2589"/>
</dbReference>
<dbReference type="EMBL" id="JAHLFH010000081">
    <property type="protein sequence ID" value="MBU3819519.1"/>
    <property type="molecule type" value="Genomic_DNA"/>
</dbReference>